<dbReference type="CDD" id="cd07581">
    <property type="entry name" value="nitrilase_3"/>
    <property type="match status" value="1"/>
</dbReference>
<accession>A0A6J6EW39</accession>
<reference evidence="3" key="1">
    <citation type="submission" date="2020-05" db="EMBL/GenBank/DDBJ databases">
        <authorList>
            <person name="Chiriac C."/>
            <person name="Salcher M."/>
            <person name="Ghai R."/>
            <person name="Kavagutti S V."/>
        </authorList>
    </citation>
    <scope>NUCLEOTIDE SEQUENCE</scope>
</reference>
<dbReference type="Gene3D" id="3.60.110.10">
    <property type="entry name" value="Carbon-nitrogen hydrolase"/>
    <property type="match status" value="1"/>
</dbReference>
<evidence type="ECO:0000259" key="1">
    <source>
        <dbReference type="PROSITE" id="PS50263"/>
    </source>
</evidence>
<gene>
    <name evidence="2" type="ORF">UFOPK1413_00249</name>
    <name evidence="3" type="ORF">UFOPK1767_00306</name>
</gene>
<evidence type="ECO:0000313" key="3">
    <source>
        <dbReference type="EMBL" id="CAB4580820.1"/>
    </source>
</evidence>
<name>A0A6J6EW39_9ZZZZ</name>
<organism evidence="3">
    <name type="scientific">freshwater metagenome</name>
    <dbReference type="NCBI Taxonomy" id="449393"/>
    <lineage>
        <taxon>unclassified sequences</taxon>
        <taxon>metagenomes</taxon>
        <taxon>ecological metagenomes</taxon>
    </lineage>
</organism>
<dbReference type="InterPro" id="IPR001110">
    <property type="entry name" value="UPF0012_CS"/>
</dbReference>
<evidence type="ECO:0000313" key="2">
    <source>
        <dbReference type="EMBL" id="CAB4532797.1"/>
    </source>
</evidence>
<protein>
    <submittedName>
        <fullName evidence="3">Unannotated protein</fullName>
    </submittedName>
</protein>
<dbReference type="SUPFAM" id="SSF56317">
    <property type="entry name" value="Carbon-nitrogen hydrolase"/>
    <property type="match status" value="1"/>
</dbReference>
<sequence length="262" mass="28042">MESLSVGLVQFSPSDDAADNRDVLRDAFGQIDDADLIVLPEYSAWFHADNSLWHDGAELIDGPFVTFLTEQSRKHAATILAGLLVSNGDIITNTVVAVDTHGVVGRYDKVHLYDAFGALESAVITAGDPAESPLIVDVNGWSVGVQTCYDLRFPEVSRRLVDAGATVLAVPADWVPGPRKSEHWQTLLRARAIENVSWVVAANHAGSSGIGESMVIDPLGDVIIEASTGEIVLDVVLDPGAVLAARRVNPALRNRRYGVAPL</sequence>
<dbReference type="PANTHER" id="PTHR23088:SF27">
    <property type="entry name" value="DEAMINATED GLUTATHIONE AMIDASE"/>
    <property type="match status" value="1"/>
</dbReference>
<dbReference type="AlphaFoldDB" id="A0A6J6EW39"/>
<dbReference type="PANTHER" id="PTHR23088">
    <property type="entry name" value="NITRILASE-RELATED"/>
    <property type="match status" value="1"/>
</dbReference>
<dbReference type="InterPro" id="IPR003010">
    <property type="entry name" value="C-N_Hydrolase"/>
</dbReference>
<dbReference type="EMBL" id="CAEZTZ010000024">
    <property type="protein sequence ID" value="CAB4580820.1"/>
    <property type="molecule type" value="Genomic_DNA"/>
</dbReference>
<dbReference type="PROSITE" id="PS50263">
    <property type="entry name" value="CN_HYDROLASE"/>
    <property type="match status" value="1"/>
</dbReference>
<dbReference type="EMBL" id="CAEZSG010000022">
    <property type="protein sequence ID" value="CAB4532797.1"/>
    <property type="molecule type" value="Genomic_DNA"/>
</dbReference>
<dbReference type="InterPro" id="IPR036526">
    <property type="entry name" value="C-N_Hydrolase_sf"/>
</dbReference>
<dbReference type="PROSITE" id="PS01227">
    <property type="entry name" value="UPF0012"/>
    <property type="match status" value="1"/>
</dbReference>
<feature type="domain" description="CN hydrolase" evidence="1">
    <location>
        <begin position="4"/>
        <end position="239"/>
    </location>
</feature>
<proteinExistence type="predicted"/>
<dbReference type="Pfam" id="PF00795">
    <property type="entry name" value="CN_hydrolase"/>
    <property type="match status" value="1"/>
</dbReference>